<comment type="caution">
    <text evidence="1">The sequence shown here is derived from an EMBL/GenBank/DDBJ whole genome shotgun (WGS) entry which is preliminary data.</text>
</comment>
<name>A0ACC0CN26_9PEZI</name>
<protein>
    <submittedName>
        <fullName evidence="1">Heterokaryon incompatibility protein-domain-containing protein</fullName>
    </submittedName>
</protein>
<accession>A0ACC0CN26</accession>
<keyword evidence="2" id="KW-1185">Reference proteome</keyword>
<organism evidence="1 2">
    <name type="scientific">Hypoxylon rubiginosum</name>
    <dbReference type="NCBI Taxonomy" id="110542"/>
    <lineage>
        <taxon>Eukaryota</taxon>
        <taxon>Fungi</taxon>
        <taxon>Dikarya</taxon>
        <taxon>Ascomycota</taxon>
        <taxon>Pezizomycotina</taxon>
        <taxon>Sordariomycetes</taxon>
        <taxon>Xylariomycetidae</taxon>
        <taxon>Xylariales</taxon>
        <taxon>Hypoxylaceae</taxon>
        <taxon>Hypoxylon</taxon>
    </lineage>
</organism>
<dbReference type="EMBL" id="MU394387">
    <property type="protein sequence ID" value="KAI6081761.1"/>
    <property type="molecule type" value="Genomic_DNA"/>
</dbReference>
<evidence type="ECO:0000313" key="1">
    <source>
        <dbReference type="EMBL" id="KAI6081761.1"/>
    </source>
</evidence>
<gene>
    <name evidence="1" type="ORF">F4821DRAFT_274652</name>
</gene>
<proteinExistence type="predicted"/>
<sequence length="438" mass="50216">MQINKINYEEPLHQLTDFEYGTTLNDNEIRLLQPAQINGGHLSFQIKRVVRAQAPVYTAISYTWGKEEKSETIILDRRKFKVTPNLWSCLYHIGCACRSSAWTCLWVDAICINQNDIPEKNCQVRQMDQIYRGAVCVSAWLGLPPPAQNKEVSSSAGVPPKTPQSIVFNWKDSIADLANRPYWTRRWIVQEFLLGRCIELYCGSTRISDDEFQNILYRKKANNLGVLGLDSVAAARILMARFIDMHPNIPQPLHHLLEENWRSECEDPRDRVFALLGLVHPIERQLLGRFFPDYHIDPDHVRIIALAHCRQNPVSRIQFCSNELALGLGVGTGPQMMKLWRRAEKFNYLDSRSPAEMLEILKLQDKLEEYGGSFPEPPPNPSNSHSLPVRLLFYLLDLLRLVDNIVFAVIGCLGWSIVVVLLGLWSLLLILFLKLIFN</sequence>
<dbReference type="Proteomes" id="UP001497680">
    <property type="component" value="Unassembled WGS sequence"/>
</dbReference>
<reference evidence="1 2" key="1">
    <citation type="journal article" date="2022" name="New Phytol.">
        <title>Ecological generalism drives hyperdiversity of secondary metabolite gene clusters in xylarialean endophytes.</title>
        <authorList>
            <person name="Franco M.E.E."/>
            <person name="Wisecaver J.H."/>
            <person name="Arnold A.E."/>
            <person name="Ju Y.M."/>
            <person name="Slot J.C."/>
            <person name="Ahrendt S."/>
            <person name="Moore L.P."/>
            <person name="Eastman K.E."/>
            <person name="Scott K."/>
            <person name="Konkel Z."/>
            <person name="Mondo S.J."/>
            <person name="Kuo A."/>
            <person name="Hayes R.D."/>
            <person name="Haridas S."/>
            <person name="Andreopoulos B."/>
            <person name="Riley R."/>
            <person name="LaButti K."/>
            <person name="Pangilinan J."/>
            <person name="Lipzen A."/>
            <person name="Amirebrahimi M."/>
            <person name="Yan J."/>
            <person name="Adam C."/>
            <person name="Keymanesh K."/>
            <person name="Ng V."/>
            <person name="Louie K."/>
            <person name="Northen T."/>
            <person name="Drula E."/>
            <person name="Henrissat B."/>
            <person name="Hsieh H.M."/>
            <person name="Youens-Clark K."/>
            <person name="Lutzoni F."/>
            <person name="Miadlikowska J."/>
            <person name="Eastwood D.C."/>
            <person name="Hamelin R.C."/>
            <person name="Grigoriev I.V."/>
            <person name="U'Ren J.M."/>
        </authorList>
    </citation>
    <scope>NUCLEOTIDE SEQUENCE [LARGE SCALE GENOMIC DNA]</scope>
    <source>
        <strain evidence="1 2">ER1909</strain>
    </source>
</reference>
<evidence type="ECO:0000313" key="2">
    <source>
        <dbReference type="Proteomes" id="UP001497680"/>
    </source>
</evidence>